<accession>A0A8T0G5H4</accession>
<keyword evidence="2" id="KW-1185">Reference proteome</keyword>
<dbReference type="AlphaFoldDB" id="A0A8T0G5H4"/>
<gene>
    <name evidence="1" type="ORF">HNY73_001432</name>
</gene>
<proteinExistence type="predicted"/>
<dbReference type="EMBL" id="JABXBU010000001">
    <property type="protein sequence ID" value="KAF8797129.1"/>
    <property type="molecule type" value="Genomic_DNA"/>
</dbReference>
<reference evidence="1" key="1">
    <citation type="journal article" date="2020" name="bioRxiv">
        <title>Chromosome-level reference genome of the European wasp spider Argiope bruennichi: a resource for studies on range expansion and evolutionary adaptation.</title>
        <authorList>
            <person name="Sheffer M.M."/>
            <person name="Hoppe A."/>
            <person name="Krehenwinkel H."/>
            <person name="Uhl G."/>
            <person name="Kuss A.W."/>
            <person name="Jensen L."/>
            <person name="Jensen C."/>
            <person name="Gillespie R.G."/>
            <person name="Hoff K.J."/>
            <person name="Prost S."/>
        </authorList>
    </citation>
    <scope>NUCLEOTIDE SEQUENCE</scope>
</reference>
<name>A0A8T0G5H4_ARGBR</name>
<evidence type="ECO:0000313" key="2">
    <source>
        <dbReference type="Proteomes" id="UP000807504"/>
    </source>
</evidence>
<comment type="caution">
    <text evidence="1">The sequence shown here is derived from an EMBL/GenBank/DDBJ whole genome shotgun (WGS) entry which is preliminary data.</text>
</comment>
<dbReference type="Proteomes" id="UP000807504">
    <property type="component" value="Unassembled WGS sequence"/>
</dbReference>
<organism evidence="1 2">
    <name type="scientific">Argiope bruennichi</name>
    <name type="common">Wasp spider</name>
    <name type="synonym">Aranea bruennichi</name>
    <dbReference type="NCBI Taxonomy" id="94029"/>
    <lineage>
        <taxon>Eukaryota</taxon>
        <taxon>Metazoa</taxon>
        <taxon>Ecdysozoa</taxon>
        <taxon>Arthropoda</taxon>
        <taxon>Chelicerata</taxon>
        <taxon>Arachnida</taxon>
        <taxon>Araneae</taxon>
        <taxon>Araneomorphae</taxon>
        <taxon>Entelegynae</taxon>
        <taxon>Araneoidea</taxon>
        <taxon>Araneidae</taxon>
        <taxon>Argiope</taxon>
    </lineage>
</organism>
<evidence type="ECO:0000313" key="1">
    <source>
        <dbReference type="EMBL" id="KAF8797129.1"/>
    </source>
</evidence>
<sequence>MPSPIDYFFSPAWLLSDPCNKNNSRTDSFLQGKNRQAMVISGALFNNNISCPIAARPNPAGPIPRRGLSFELFGGRFLEKGTSYPGINVIATTHNEITENGVDNSISDGSIISFWMPARTSSGGALILQN</sequence>
<reference evidence="1" key="2">
    <citation type="submission" date="2020-06" db="EMBL/GenBank/DDBJ databases">
        <authorList>
            <person name="Sheffer M."/>
        </authorList>
    </citation>
    <scope>NUCLEOTIDE SEQUENCE</scope>
</reference>
<protein>
    <submittedName>
        <fullName evidence="1">Uncharacterized protein</fullName>
    </submittedName>
</protein>